<dbReference type="PROSITE" id="PS00211">
    <property type="entry name" value="ABC_TRANSPORTER_1"/>
    <property type="match status" value="1"/>
</dbReference>
<dbReference type="GO" id="GO:0015807">
    <property type="term" value="P:L-amino acid transport"/>
    <property type="evidence" value="ECO:0007669"/>
    <property type="project" value="TreeGrafter"/>
</dbReference>
<dbReference type="InterPro" id="IPR017871">
    <property type="entry name" value="ABC_transporter-like_CS"/>
</dbReference>
<comment type="caution">
    <text evidence="7">The sequence shown here is derived from an EMBL/GenBank/DDBJ whole genome shotgun (WGS) entry which is preliminary data.</text>
</comment>
<dbReference type="SUPFAM" id="SSF52540">
    <property type="entry name" value="P-loop containing nucleoside triphosphate hydrolases"/>
    <property type="match status" value="1"/>
</dbReference>
<evidence type="ECO:0000313" key="7">
    <source>
        <dbReference type="EMBL" id="GIJ51194.1"/>
    </source>
</evidence>
<evidence type="ECO:0000313" key="8">
    <source>
        <dbReference type="Proteomes" id="UP000619260"/>
    </source>
</evidence>
<gene>
    <name evidence="7" type="ORF">Val02_80800</name>
</gene>
<dbReference type="Pfam" id="PF00005">
    <property type="entry name" value="ABC_tran"/>
    <property type="match status" value="1"/>
</dbReference>
<evidence type="ECO:0000256" key="1">
    <source>
        <dbReference type="ARBA" id="ARBA00005417"/>
    </source>
</evidence>
<reference evidence="7" key="1">
    <citation type="submission" date="2021-01" db="EMBL/GenBank/DDBJ databases">
        <title>Whole genome shotgun sequence of Virgisporangium aliadipatigenens NBRC 105644.</title>
        <authorList>
            <person name="Komaki H."/>
            <person name="Tamura T."/>
        </authorList>
    </citation>
    <scope>NUCLEOTIDE SEQUENCE</scope>
    <source>
        <strain evidence="7">NBRC 105644</strain>
    </source>
</reference>
<dbReference type="EMBL" id="BOPF01000045">
    <property type="protein sequence ID" value="GIJ51194.1"/>
    <property type="molecule type" value="Genomic_DNA"/>
</dbReference>
<evidence type="ECO:0000259" key="6">
    <source>
        <dbReference type="PROSITE" id="PS50893"/>
    </source>
</evidence>
<keyword evidence="3" id="KW-0547">Nucleotide-binding</keyword>
<keyword evidence="2" id="KW-0813">Transport</keyword>
<dbReference type="Proteomes" id="UP000619260">
    <property type="component" value="Unassembled WGS sequence"/>
</dbReference>
<dbReference type="PANTHER" id="PTHR43820:SF4">
    <property type="entry name" value="HIGH-AFFINITY BRANCHED-CHAIN AMINO ACID TRANSPORT ATP-BINDING PROTEIN LIVF"/>
    <property type="match status" value="1"/>
</dbReference>
<dbReference type="PROSITE" id="PS50893">
    <property type="entry name" value="ABC_TRANSPORTER_2"/>
    <property type="match status" value="1"/>
</dbReference>
<dbReference type="InterPro" id="IPR003439">
    <property type="entry name" value="ABC_transporter-like_ATP-bd"/>
</dbReference>
<sequence>MLIVRDVDVSYQGAVAALRGVSLSVPAGGIVALVGNNGAGKSSLLRAVSRNLRRHRGEITGGAVTFDGEPLRDPGDCVRRGLIQVPEGRRIFGRLTVEENLRLAAHGAGKKLVPDRVYDLFPVLAERRRQPGLLLSGGEQQMLALGRALVAGPRLLMLDEPSLGLAPQVVARIVTVLREINADGVALLLVEQNAALALSLAQHAYVLELGRVSLEGPAEKLRDDPDVRRLYLGATAVAT</sequence>
<evidence type="ECO:0000256" key="3">
    <source>
        <dbReference type="ARBA" id="ARBA00022741"/>
    </source>
</evidence>
<dbReference type="GO" id="GO:0015658">
    <property type="term" value="F:branched-chain amino acid transmembrane transporter activity"/>
    <property type="evidence" value="ECO:0007669"/>
    <property type="project" value="TreeGrafter"/>
</dbReference>
<proteinExistence type="inferred from homology"/>
<dbReference type="InterPro" id="IPR052156">
    <property type="entry name" value="BCAA_Transport_ATP-bd_LivF"/>
</dbReference>
<protein>
    <submittedName>
        <fullName evidence="7">ABC transporter ATP-binding protein</fullName>
    </submittedName>
</protein>
<evidence type="ECO:0000256" key="2">
    <source>
        <dbReference type="ARBA" id="ARBA00022448"/>
    </source>
</evidence>
<evidence type="ECO:0000256" key="4">
    <source>
        <dbReference type="ARBA" id="ARBA00022840"/>
    </source>
</evidence>
<dbReference type="GO" id="GO:0005524">
    <property type="term" value="F:ATP binding"/>
    <property type="evidence" value="ECO:0007669"/>
    <property type="project" value="UniProtKB-KW"/>
</dbReference>
<comment type="similarity">
    <text evidence="1">Belongs to the ABC transporter superfamily.</text>
</comment>
<keyword evidence="4 7" id="KW-0067">ATP-binding</keyword>
<dbReference type="PANTHER" id="PTHR43820">
    <property type="entry name" value="HIGH-AFFINITY BRANCHED-CHAIN AMINO ACID TRANSPORT ATP-BINDING PROTEIN LIVF"/>
    <property type="match status" value="1"/>
</dbReference>
<keyword evidence="8" id="KW-1185">Reference proteome</keyword>
<feature type="domain" description="ABC transporter" evidence="6">
    <location>
        <begin position="2"/>
        <end position="234"/>
    </location>
</feature>
<dbReference type="GO" id="GO:0016887">
    <property type="term" value="F:ATP hydrolysis activity"/>
    <property type="evidence" value="ECO:0007669"/>
    <property type="project" value="InterPro"/>
</dbReference>
<dbReference type="SMART" id="SM00382">
    <property type="entry name" value="AAA"/>
    <property type="match status" value="1"/>
</dbReference>
<organism evidence="7 8">
    <name type="scientific">Virgisporangium aliadipatigenens</name>
    <dbReference type="NCBI Taxonomy" id="741659"/>
    <lineage>
        <taxon>Bacteria</taxon>
        <taxon>Bacillati</taxon>
        <taxon>Actinomycetota</taxon>
        <taxon>Actinomycetes</taxon>
        <taxon>Micromonosporales</taxon>
        <taxon>Micromonosporaceae</taxon>
        <taxon>Virgisporangium</taxon>
    </lineage>
</organism>
<dbReference type="RefSeq" id="WP_203904607.1">
    <property type="nucleotide sequence ID" value="NZ_BOPF01000045.1"/>
</dbReference>
<dbReference type="AlphaFoldDB" id="A0A8J3YT38"/>
<name>A0A8J3YT38_9ACTN</name>
<dbReference type="InterPro" id="IPR027417">
    <property type="entry name" value="P-loop_NTPase"/>
</dbReference>
<accession>A0A8J3YT38</accession>
<keyword evidence="5" id="KW-0029">Amino-acid transport</keyword>
<dbReference type="Gene3D" id="3.40.50.300">
    <property type="entry name" value="P-loop containing nucleotide triphosphate hydrolases"/>
    <property type="match status" value="1"/>
</dbReference>
<dbReference type="InterPro" id="IPR003593">
    <property type="entry name" value="AAA+_ATPase"/>
</dbReference>
<dbReference type="CDD" id="cd03224">
    <property type="entry name" value="ABC_TM1139_LivF_branched"/>
    <property type="match status" value="1"/>
</dbReference>
<evidence type="ECO:0000256" key="5">
    <source>
        <dbReference type="ARBA" id="ARBA00022970"/>
    </source>
</evidence>